<proteinExistence type="predicted"/>
<dbReference type="GO" id="GO:0033785">
    <property type="term" value="F:heptose 7-phosphate kinase activity"/>
    <property type="evidence" value="ECO:0007669"/>
    <property type="project" value="UniProtKB-EC"/>
</dbReference>
<dbReference type="GO" id="GO:0033786">
    <property type="term" value="F:heptose-1-phosphate adenylyltransferase activity"/>
    <property type="evidence" value="ECO:0007669"/>
    <property type="project" value="TreeGrafter"/>
</dbReference>
<dbReference type="EC" id="2.7.1.167" evidence="4"/>
<reference evidence="4 5" key="2">
    <citation type="submission" date="2015-01" db="EMBL/GenBank/DDBJ databases">
        <title>Complete genome sequence of Pyrinomonas methylaliphatogenes type strain K22T.</title>
        <authorList>
            <person name="Lee K.C.Y."/>
            <person name="Power J.F."/>
            <person name="Dunfield P.F."/>
            <person name="Morgan X.C."/>
            <person name="Huttenhower C."/>
            <person name="Stott M.B."/>
        </authorList>
    </citation>
    <scope>NUCLEOTIDE SEQUENCE [LARGE SCALE GENOMIC DNA]</scope>
    <source>
        <strain evidence="4 5">K22</strain>
    </source>
</reference>
<evidence type="ECO:0000313" key="4">
    <source>
        <dbReference type="EMBL" id="CDM66826.1"/>
    </source>
</evidence>
<dbReference type="Gene3D" id="3.40.1190.20">
    <property type="match status" value="1"/>
</dbReference>
<dbReference type="AlphaFoldDB" id="A0A0B6X0F9"/>
<dbReference type="InterPro" id="IPR011611">
    <property type="entry name" value="PfkB_dom"/>
</dbReference>
<evidence type="ECO:0000259" key="3">
    <source>
        <dbReference type="Pfam" id="PF00294"/>
    </source>
</evidence>
<dbReference type="GO" id="GO:0016773">
    <property type="term" value="F:phosphotransferase activity, alcohol group as acceptor"/>
    <property type="evidence" value="ECO:0007669"/>
    <property type="project" value="InterPro"/>
</dbReference>
<dbReference type="PANTHER" id="PTHR46969">
    <property type="entry name" value="BIFUNCTIONAL PROTEIN HLDE"/>
    <property type="match status" value="1"/>
</dbReference>
<gene>
    <name evidence="4" type="ORF">PYK22_02864</name>
</gene>
<dbReference type="GO" id="GO:0005829">
    <property type="term" value="C:cytosol"/>
    <property type="evidence" value="ECO:0007669"/>
    <property type="project" value="TreeGrafter"/>
</dbReference>
<dbReference type="FunFam" id="3.40.1190.20:FF:000002">
    <property type="entry name" value="Bifunctional protein HldE"/>
    <property type="match status" value="1"/>
</dbReference>
<accession>A0A0B6X0F9</accession>
<dbReference type="InterPro" id="IPR029056">
    <property type="entry name" value="Ribokinase-like"/>
</dbReference>
<keyword evidence="1 4" id="KW-0808">Transferase</keyword>
<dbReference type="EC" id="2.7.7.70" evidence="4"/>
<feature type="domain" description="Carbohydrate kinase PfkB" evidence="3">
    <location>
        <begin position="20"/>
        <end position="320"/>
    </location>
</feature>
<dbReference type="Pfam" id="PF00294">
    <property type="entry name" value="PfkB"/>
    <property type="match status" value="1"/>
</dbReference>
<dbReference type="SUPFAM" id="SSF53613">
    <property type="entry name" value="Ribokinase-like"/>
    <property type="match status" value="1"/>
</dbReference>
<reference evidence="4 5" key="1">
    <citation type="submission" date="2013-12" db="EMBL/GenBank/DDBJ databases">
        <authorList>
            <person name="Stott M."/>
        </authorList>
    </citation>
    <scope>NUCLEOTIDE SEQUENCE [LARGE SCALE GENOMIC DNA]</scope>
    <source>
        <strain evidence="4 5">K22</strain>
    </source>
</reference>
<dbReference type="CDD" id="cd01172">
    <property type="entry name" value="RfaE_like"/>
    <property type="match status" value="1"/>
</dbReference>
<dbReference type="STRING" id="454194.PYK22_02864"/>
<sequence length="337" mass="36312">MIPHLSPQRAKEILQKVRDRNVVVFGDVMLDEFVWGDVTRISPEAPVPVVDIKRESVRLGGAANVLANLRALGASATVVGVVGRDRTADRLRAELREVGADDETLIVDDARPTTTKTRIIAHSQLVVRADRERRTPVSAEIEDRLIETLKRKLKRADALIVSDYDKGAVTPRTLAEILSFAQKAKIPTLIDPKFRNFDAYRPATLVTPNHHEALRLTNSEDDSDDGIAQAAQNIRARLACRAVLITRGERGMMLVEEDRAPVSVPTVAREVYDVTGAGDTVIAALGAALAAGAALFEAAMLANHAAGIVVGKVGTATASPEEIVHSIEALILSESHG</sequence>
<dbReference type="PANTHER" id="PTHR46969:SF1">
    <property type="entry name" value="BIFUNCTIONAL PROTEIN HLDE"/>
    <property type="match status" value="1"/>
</dbReference>
<keyword evidence="4" id="KW-0548">Nucleotidyltransferase</keyword>
<evidence type="ECO:0000313" key="5">
    <source>
        <dbReference type="Proteomes" id="UP000031518"/>
    </source>
</evidence>
<protein>
    <submittedName>
        <fullName evidence="4">D-heptose-7-phosphate 1-kinase</fullName>
        <ecNumber evidence="4">2.7.1.167</ecNumber>
        <ecNumber evidence="4">2.7.7.70</ecNumber>
    </submittedName>
</protein>
<dbReference type="OrthoDB" id="9802794at2"/>
<dbReference type="EMBL" id="CBXV010000008">
    <property type="protein sequence ID" value="CDM66826.1"/>
    <property type="molecule type" value="Genomic_DNA"/>
</dbReference>
<keyword evidence="2 4" id="KW-0418">Kinase</keyword>
<organism evidence="4 5">
    <name type="scientific">Pyrinomonas methylaliphatogenes</name>
    <dbReference type="NCBI Taxonomy" id="454194"/>
    <lineage>
        <taxon>Bacteria</taxon>
        <taxon>Pseudomonadati</taxon>
        <taxon>Acidobacteriota</taxon>
        <taxon>Blastocatellia</taxon>
        <taxon>Blastocatellales</taxon>
        <taxon>Pyrinomonadaceae</taxon>
        <taxon>Pyrinomonas</taxon>
    </lineage>
</organism>
<dbReference type="Proteomes" id="UP000031518">
    <property type="component" value="Unassembled WGS sequence"/>
</dbReference>
<evidence type="ECO:0000256" key="1">
    <source>
        <dbReference type="ARBA" id="ARBA00022679"/>
    </source>
</evidence>
<keyword evidence="5" id="KW-1185">Reference proteome</keyword>
<evidence type="ECO:0000256" key="2">
    <source>
        <dbReference type="ARBA" id="ARBA00022777"/>
    </source>
</evidence>
<dbReference type="InterPro" id="IPR011913">
    <property type="entry name" value="RfaE_dom_I"/>
</dbReference>
<dbReference type="RefSeq" id="WP_060635703.1">
    <property type="nucleotide sequence ID" value="NZ_CBXV010000008.1"/>
</dbReference>
<name>A0A0B6X0F9_9BACT</name>
<dbReference type="NCBIfam" id="TIGR02198">
    <property type="entry name" value="rfaE_dom_I"/>
    <property type="match status" value="1"/>
</dbReference>